<proteinExistence type="predicted"/>
<dbReference type="EMBL" id="JANPWB010000008">
    <property type="protein sequence ID" value="KAJ1162647.1"/>
    <property type="molecule type" value="Genomic_DNA"/>
</dbReference>
<accession>A0AAV7SEF9</accession>
<organism evidence="2 3">
    <name type="scientific">Pleurodeles waltl</name>
    <name type="common">Iberian ribbed newt</name>
    <dbReference type="NCBI Taxonomy" id="8319"/>
    <lineage>
        <taxon>Eukaryota</taxon>
        <taxon>Metazoa</taxon>
        <taxon>Chordata</taxon>
        <taxon>Craniata</taxon>
        <taxon>Vertebrata</taxon>
        <taxon>Euteleostomi</taxon>
        <taxon>Amphibia</taxon>
        <taxon>Batrachia</taxon>
        <taxon>Caudata</taxon>
        <taxon>Salamandroidea</taxon>
        <taxon>Salamandridae</taxon>
        <taxon>Pleurodelinae</taxon>
        <taxon>Pleurodeles</taxon>
    </lineage>
</organism>
<evidence type="ECO:0000313" key="2">
    <source>
        <dbReference type="EMBL" id="KAJ1162647.1"/>
    </source>
</evidence>
<dbReference type="AlphaFoldDB" id="A0AAV7SEF9"/>
<gene>
    <name evidence="2" type="ORF">NDU88_003115</name>
</gene>
<dbReference type="Proteomes" id="UP001066276">
    <property type="component" value="Chromosome 4_2"/>
</dbReference>
<feature type="region of interest" description="Disordered" evidence="1">
    <location>
        <begin position="30"/>
        <end position="103"/>
    </location>
</feature>
<feature type="compositionally biased region" description="Pro residues" evidence="1">
    <location>
        <begin position="58"/>
        <end position="69"/>
    </location>
</feature>
<sequence>MACNHNKAGKRKGRDPELSQLLKLVLAKLGSGDSDSGEYASDGKDNRAGTSRPRGHMYPPPDSIRPPPQESVEIKGRFQPRSSHLIPRYRSPFLCNPLSRTLQ</sequence>
<protein>
    <submittedName>
        <fullName evidence="2">Uncharacterized protein</fullName>
    </submittedName>
</protein>
<reference evidence="2" key="1">
    <citation type="journal article" date="2022" name="bioRxiv">
        <title>Sequencing and chromosome-scale assembly of the giantPleurodeles waltlgenome.</title>
        <authorList>
            <person name="Brown T."/>
            <person name="Elewa A."/>
            <person name="Iarovenko S."/>
            <person name="Subramanian E."/>
            <person name="Araus A.J."/>
            <person name="Petzold A."/>
            <person name="Susuki M."/>
            <person name="Suzuki K.-i.T."/>
            <person name="Hayashi T."/>
            <person name="Toyoda A."/>
            <person name="Oliveira C."/>
            <person name="Osipova E."/>
            <person name="Leigh N.D."/>
            <person name="Simon A."/>
            <person name="Yun M.H."/>
        </authorList>
    </citation>
    <scope>NUCLEOTIDE SEQUENCE</scope>
    <source>
        <strain evidence="2">20211129_DDA</strain>
        <tissue evidence="2">Liver</tissue>
    </source>
</reference>
<keyword evidence="3" id="KW-1185">Reference proteome</keyword>
<evidence type="ECO:0000313" key="3">
    <source>
        <dbReference type="Proteomes" id="UP001066276"/>
    </source>
</evidence>
<comment type="caution">
    <text evidence="2">The sequence shown here is derived from an EMBL/GenBank/DDBJ whole genome shotgun (WGS) entry which is preliminary data.</text>
</comment>
<name>A0AAV7SEF9_PLEWA</name>
<evidence type="ECO:0000256" key="1">
    <source>
        <dbReference type="SAM" id="MobiDB-lite"/>
    </source>
</evidence>